<protein>
    <recommendedName>
        <fullName evidence="3">DUF4145 domain-containing protein</fullName>
    </recommendedName>
</protein>
<sequence length="193" mass="22544">MEPILIQLIQKLLSNEELALFEKKVLFANDDLYEKLLEFDQKLGGIGIYNINHGDLGRYHVNDRDIFRPLQYIERYFQLDYENRAWVTREIIHMCGLHLESMMKNIFLISRLPLGQAVAQKAASLKLGRELVNDIKEIVKLYNDSKHRVDQDKDSHLFSVQDAVMCYVATRKISMSVVPYVKLDTPEDVWNIS</sequence>
<name>A0A3M8C436_9BACL</name>
<dbReference type="Proteomes" id="UP000281915">
    <property type="component" value="Unassembled WGS sequence"/>
</dbReference>
<evidence type="ECO:0000313" key="2">
    <source>
        <dbReference type="Proteomes" id="UP000281915"/>
    </source>
</evidence>
<evidence type="ECO:0000313" key="1">
    <source>
        <dbReference type="EMBL" id="RNB70404.1"/>
    </source>
</evidence>
<dbReference type="RefSeq" id="WP_122915437.1">
    <property type="nucleotide sequence ID" value="NZ_RHHT01000070.1"/>
</dbReference>
<gene>
    <name evidence="1" type="ORF">EDM58_23235</name>
</gene>
<dbReference type="AlphaFoldDB" id="A0A3M8C436"/>
<organism evidence="1 2">
    <name type="scientific">Brevibacillus panacihumi</name>
    <dbReference type="NCBI Taxonomy" id="497735"/>
    <lineage>
        <taxon>Bacteria</taxon>
        <taxon>Bacillati</taxon>
        <taxon>Bacillota</taxon>
        <taxon>Bacilli</taxon>
        <taxon>Bacillales</taxon>
        <taxon>Paenibacillaceae</taxon>
        <taxon>Brevibacillus</taxon>
    </lineage>
</organism>
<evidence type="ECO:0008006" key="3">
    <source>
        <dbReference type="Google" id="ProtNLM"/>
    </source>
</evidence>
<dbReference type="EMBL" id="RHHT01000070">
    <property type="protein sequence ID" value="RNB70404.1"/>
    <property type="molecule type" value="Genomic_DNA"/>
</dbReference>
<reference evidence="1 2" key="1">
    <citation type="submission" date="2018-10" db="EMBL/GenBank/DDBJ databases">
        <title>Phylogenomics of Brevibacillus.</title>
        <authorList>
            <person name="Dunlap C."/>
        </authorList>
    </citation>
    <scope>NUCLEOTIDE SEQUENCE [LARGE SCALE GENOMIC DNA]</scope>
    <source>
        <strain evidence="1 2">JCM 15085</strain>
    </source>
</reference>
<comment type="caution">
    <text evidence="1">The sequence shown here is derived from an EMBL/GenBank/DDBJ whole genome shotgun (WGS) entry which is preliminary data.</text>
</comment>
<proteinExistence type="predicted"/>
<accession>A0A3M8C436</accession>